<evidence type="ECO:0000313" key="2">
    <source>
        <dbReference type="Proteomes" id="UP001150581"/>
    </source>
</evidence>
<keyword evidence="2" id="KW-1185">Reference proteome</keyword>
<name>A0ACC1IBS8_9FUNG</name>
<organism evidence="1 2">
    <name type="scientific">Kickxella alabastrina</name>
    <dbReference type="NCBI Taxonomy" id="61397"/>
    <lineage>
        <taxon>Eukaryota</taxon>
        <taxon>Fungi</taxon>
        <taxon>Fungi incertae sedis</taxon>
        <taxon>Zoopagomycota</taxon>
        <taxon>Kickxellomycotina</taxon>
        <taxon>Kickxellomycetes</taxon>
        <taxon>Kickxellales</taxon>
        <taxon>Kickxellaceae</taxon>
        <taxon>Kickxella</taxon>
    </lineage>
</organism>
<proteinExistence type="predicted"/>
<accession>A0ACC1IBS8</accession>
<feature type="non-terminal residue" evidence="1">
    <location>
        <position position="250"/>
    </location>
</feature>
<evidence type="ECO:0000313" key="1">
    <source>
        <dbReference type="EMBL" id="KAJ1891927.1"/>
    </source>
</evidence>
<protein>
    <submittedName>
        <fullName evidence="1">Uncharacterized protein</fullName>
    </submittedName>
</protein>
<gene>
    <name evidence="1" type="ORF">LPJ66_006642</name>
</gene>
<comment type="caution">
    <text evidence="1">The sequence shown here is derived from an EMBL/GenBank/DDBJ whole genome shotgun (WGS) entry which is preliminary data.</text>
</comment>
<dbReference type="EMBL" id="JANBPG010001077">
    <property type="protein sequence ID" value="KAJ1891927.1"/>
    <property type="molecule type" value="Genomic_DNA"/>
</dbReference>
<sequence>MTDDGRTTMPSEAELQAAIDALKKSKPELGVPRVCAMLRESNPTWQLGEKRVRKFMSTMGLIQTDPSSVNTTGKAAETVPKSFLAPGDFVRTVGKGQVEVKYINGTKGKGVFAVGDFVEKTQVFEETPFAWYPRWDTVSNTYHTKGNDECQLCARTIHRSGYSARDLLRPVKCNRCSAWFCSNVCRKEADARFHQIECARSNPHFAPLAQACLGWSWGAPMAAARAIERVLLEFEQSAERGKLAWESIKA</sequence>
<dbReference type="Proteomes" id="UP001150581">
    <property type="component" value="Unassembled WGS sequence"/>
</dbReference>
<reference evidence="1" key="1">
    <citation type="submission" date="2022-07" db="EMBL/GenBank/DDBJ databases">
        <title>Phylogenomic reconstructions and comparative analyses of Kickxellomycotina fungi.</title>
        <authorList>
            <person name="Reynolds N.K."/>
            <person name="Stajich J.E."/>
            <person name="Barry K."/>
            <person name="Grigoriev I.V."/>
            <person name="Crous P."/>
            <person name="Smith M.E."/>
        </authorList>
    </citation>
    <scope>NUCLEOTIDE SEQUENCE</scope>
    <source>
        <strain evidence="1">Benny 63K</strain>
    </source>
</reference>